<keyword evidence="8 9" id="KW-0472">Membrane</keyword>
<dbReference type="KEGG" id="ttr:Tter_1166"/>
<feature type="transmembrane region" description="Helical" evidence="9">
    <location>
        <begin position="137"/>
        <end position="154"/>
    </location>
</feature>
<keyword evidence="2" id="KW-0813">Transport</keyword>
<dbReference type="STRING" id="525904.Tter_1166"/>
<keyword evidence="3" id="KW-1003">Cell membrane</keyword>
<dbReference type="InterPro" id="IPR036640">
    <property type="entry name" value="ABC1_TM_sf"/>
</dbReference>
<proteinExistence type="predicted"/>
<dbReference type="RefSeq" id="WP_012875109.1">
    <property type="nucleotide sequence ID" value="NC_013525.1"/>
</dbReference>
<evidence type="ECO:0000313" key="13">
    <source>
        <dbReference type="Proteomes" id="UP000000323"/>
    </source>
</evidence>
<evidence type="ECO:0000259" key="11">
    <source>
        <dbReference type="PROSITE" id="PS50929"/>
    </source>
</evidence>
<evidence type="ECO:0000256" key="3">
    <source>
        <dbReference type="ARBA" id="ARBA00022475"/>
    </source>
</evidence>
<feature type="transmembrane region" description="Helical" evidence="9">
    <location>
        <begin position="246"/>
        <end position="266"/>
    </location>
</feature>
<dbReference type="PROSITE" id="PS50893">
    <property type="entry name" value="ABC_TRANSPORTER_2"/>
    <property type="match status" value="1"/>
</dbReference>
<dbReference type="InterPro" id="IPR039421">
    <property type="entry name" value="Type_1_exporter"/>
</dbReference>
<keyword evidence="4 9" id="KW-0812">Transmembrane</keyword>
<dbReference type="InterPro" id="IPR003593">
    <property type="entry name" value="AAA+_ATPase"/>
</dbReference>
<dbReference type="OrthoDB" id="9771903at2"/>
<sequence length="588" mass="65942">MNYISKLARLIYPYKRFFIISIISTIAANVASLFGPYIIRLSIDYVQSSRSLRMIGVYALLLLLAAAVEGYFRFSTRYFGGRVAREIEYELRNKLFRHLQFQDRQFFQSWHTGDLMARATNDLNAIQRSVSPGITNLFNTLAAFVSVVSVMLSISVVLTLYSVFILPLMSIIFIVSSRVIERRFEYVQSSFGDMSTKVQENASGVRVIKAYAQEDNEIKDFERINKQYLDASVSFIKIQSLLWPSMYVVAGIATVILLFIGGRQVIQGRMSIGELTQFLLYIGSLRWPMISIGWVVNLIQQGAASMNRIEQIISKLPSIRDEEPGLREISSIEGEIEFRNVSLTIGSHKILKNINLKVPAGSTLGIIGPTGSGKSMLVSLVPRLWDPTEGQILIDGINIRQIPLKVLRKNIGFVTQDTFLFSDTLKENITFGTNNKDESLVRWAAEVSQLSKDVEQFPKGYETIVGERGVTLSGGQKQRTTIARAIARDPKILILDDALSSVDTNTESEILKRLKTVMQQRTSIIVAHRISAIQNADQIIVLSDGEIVEQGKHSELLELDGLYASIYRRQLIAEELGVDEADSSVENT</sequence>
<keyword evidence="7 9" id="KW-1133">Transmembrane helix</keyword>
<dbReference type="GO" id="GO:0005886">
    <property type="term" value="C:plasma membrane"/>
    <property type="evidence" value="ECO:0007669"/>
    <property type="project" value="UniProtKB-SubCell"/>
</dbReference>
<dbReference type="InterPro" id="IPR003439">
    <property type="entry name" value="ABC_transporter-like_ATP-bd"/>
</dbReference>
<gene>
    <name evidence="12" type="ordered locus">Tter_1166</name>
</gene>
<feature type="transmembrane region" description="Helical" evidence="9">
    <location>
        <begin position="51"/>
        <end position="72"/>
    </location>
</feature>
<evidence type="ECO:0000256" key="5">
    <source>
        <dbReference type="ARBA" id="ARBA00022741"/>
    </source>
</evidence>
<keyword evidence="13" id="KW-1185">Reference proteome</keyword>
<evidence type="ECO:0000256" key="2">
    <source>
        <dbReference type="ARBA" id="ARBA00022448"/>
    </source>
</evidence>
<evidence type="ECO:0000256" key="1">
    <source>
        <dbReference type="ARBA" id="ARBA00004651"/>
    </source>
</evidence>
<dbReference type="SUPFAM" id="SSF90123">
    <property type="entry name" value="ABC transporter transmembrane region"/>
    <property type="match status" value="1"/>
</dbReference>
<feature type="domain" description="ABC transporter" evidence="10">
    <location>
        <begin position="336"/>
        <end position="569"/>
    </location>
</feature>
<accession>D1CBA9</accession>
<dbReference type="Gene3D" id="3.40.50.300">
    <property type="entry name" value="P-loop containing nucleotide triphosphate hydrolases"/>
    <property type="match status" value="1"/>
</dbReference>
<feature type="transmembrane region" description="Helical" evidence="9">
    <location>
        <begin position="17"/>
        <end position="39"/>
    </location>
</feature>
<dbReference type="PANTHER" id="PTHR43394">
    <property type="entry name" value="ATP-DEPENDENT PERMEASE MDL1, MITOCHONDRIAL"/>
    <property type="match status" value="1"/>
</dbReference>
<dbReference type="SUPFAM" id="SSF52540">
    <property type="entry name" value="P-loop containing nucleoside triphosphate hydrolases"/>
    <property type="match status" value="1"/>
</dbReference>
<evidence type="ECO:0000259" key="10">
    <source>
        <dbReference type="PROSITE" id="PS50893"/>
    </source>
</evidence>
<dbReference type="PROSITE" id="PS50929">
    <property type="entry name" value="ABC_TM1F"/>
    <property type="match status" value="1"/>
</dbReference>
<keyword evidence="6" id="KW-0067">ATP-binding</keyword>
<feature type="domain" description="ABC transmembrane type-1" evidence="11">
    <location>
        <begin position="19"/>
        <end position="301"/>
    </location>
</feature>
<reference evidence="13" key="1">
    <citation type="journal article" date="2010" name="Stand. Genomic Sci.">
        <title>Complete genome sequence of 'Thermobaculum terrenum' type strain (YNP1).</title>
        <authorList>
            <person name="Kiss H."/>
            <person name="Cleland D."/>
            <person name="Lapidus A."/>
            <person name="Lucas S."/>
            <person name="Glavina Del Rio T."/>
            <person name="Nolan M."/>
            <person name="Tice H."/>
            <person name="Han C."/>
            <person name="Goodwin L."/>
            <person name="Pitluck S."/>
            <person name="Liolios K."/>
            <person name="Ivanova N."/>
            <person name="Mavromatis K."/>
            <person name="Ovchinnikova G."/>
            <person name="Pati A."/>
            <person name="Chen A."/>
            <person name="Palaniappan K."/>
            <person name="Land M."/>
            <person name="Hauser L."/>
            <person name="Chang Y."/>
            <person name="Jeffries C."/>
            <person name="Lu M."/>
            <person name="Brettin T."/>
            <person name="Detter J."/>
            <person name="Goker M."/>
            <person name="Tindall B."/>
            <person name="Beck B."/>
            <person name="McDermott T."/>
            <person name="Woyke T."/>
            <person name="Bristow J."/>
            <person name="Eisen J."/>
            <person name="Markowitz V."/>
            <person name="Hugenholtz P."/>
            <person name="Kyrpides N."/>
            <person name="Klenk H."/>
            <person name="Cheng J."/>
        </authorList>
    </citation>
    <scope>NUCLEOTIDE SEQUENCE [LARGE SCALE GENOMIC DNA]</scope>
    <source>
        <strain evidence="13">ATCC BAA-798 / YNP1</strain>
    </source>
</reference>
<dbReference type="FunFam" id="3.40.50.300:FF:000221">
    <property type="entry name" value="Multidrug ABC transporter ATP-binding protein"/>
    <property type="match status" value="1"/>
</dbReference>
<dbReference type="PANTHER" id="PTHR43394:SF1">
    <property type="entry name" value="ATP-BINDING CASSETTE SUB-FAMILY B MEMBER 10, MITOCHONDRIAL"/>
    <property type="match status" value="1"/>
</dbReference>
<dbReference type="eggNOG" id="COG1132">
    <property type="taxonomic scope" value="Bacteria"/>
</dbReference>
<dbReference type="AlphaFoldDB" id="D1CBA9"/>
<dbReference type="Pfam" id="PF00664">
    <property type="entry name" value="ABC_membrane"/>
    <property type="match status" value="1"/>
</dbReference>
<dbReference type="Gene3D" id="1.20.1560.10">
    <property type="entry name" value="ABC transporter type 1, transmembrane domain"/>
    <property type="match status" value="1"/>
</dbReference>
<dbReference type="InterPro" id="IPR027417">
    <property type="entry name" value="P-loop_NTPase"/>
</dbReference>
<dbReference type="CDD" id="cd18541">
    <property type="entry name" value="ABC_6TM_TmrB_like"/>
    <property type="match status" value="1"/>
</dbReference>
<dbReference type="Pfam" id="PF00005">
    <property type="entry name" value="ABC_tran"/>
    <property type="match status" value="1"/>
</dbReference>
<dbReference type="GO" id="GO:0005524">
    <property type="term" value="F:ATP binding"/>
    <property type="evidence" value="ECO:0007669"/>
    <property type="project" value="UniProtKB-KW"/>
</dbReference>
<dbReference type="SMART" id="SM00382">
    <property type="entry name" value="AAA"/>
    <property type="match status" value="1"/>
</dbReference>
<protein>
    <submittedName>
        <fullName evidence="12">ABC transporter related protein</fullName>
    </submittedName>
</protein>
<evidence type="ECO:0000256" key="4">
    <source>
        <dbReference type="ARBA" id="ARBA00022692"/>
    </source>
</evidence>
<organism evidence="12 13">
    <name type="scientific">Thermobaculum terrenum (strain ATCC BAA-798 / CCMEE 7001 / YNP1)</name>
    <dbReference type="NCBI Taxonomy" id="525904"/>
    <lineage>
        <taxon>Bacteria</taxon>
        <taxon>Bacillati</taxon>
        <taxon>Chloroflexota</taxon>
        <taxon>Chloroflexia</taxon>
        <taxon>Candidatus Thermobaculales</taxon>
        <taxon>Candidatus Thermobaculaceae</taxon>
        <taxon>Thermobaculum</taxon>
    </lineage>
</organism>
<comment type="subcellular location">
    <subcellularLocation>
        <location evidence="1">Cell membrane</location>
        <topology evidence="1">Multi-pass membrane protein</topology>
    </subcellularLocation>
</comment>
<dbReference type="GO" id="GO:0015421">
    <property type="term" value="F:ABC-type oligopeptide transporter activity"/>
    <property type="evidence" value="ECO:0007669"/>
    <property type="project" value="TreeGrafter"/>
</dbReference>
<evidence type="ECO:0000313" key="12">
    <source>
        <dbReference type="EMBL" id="ACZ42074.1"/>
    </source>
</evidence>
<dbReference type="GO" id="GO:0016887">
    <property type="term" value="F:ATP hydrolysis activity"/>
    <property type="evidence" value="ECO:0007669"/>
    <property type="project" value="InterPro"/>
</dbReference>
<feature type="transmembrane region" description="Helical" evidence="9">
    <location>
        <begin position="278"/>
        <end position="299"/>
    </location>
</feature>
<keyword evidence="5" id="KW-0547">Nucleotide-binding</keyword>
<dbReference type="InterPro" id="IPR011527">
    <property type="entry name" value="ABC1_TM_dom"/>
</dbReference>
<feature type="transmembrane region" description="Helical" evidence="9">
    <location>
        <begin position="160"/>
        <end position="180"/>
    </location>
</feature>
<dbReference type="HOGENOM" id="CLU_000604_84_6_0"/>
<dbReference type="Proteomes" id="UP000000323">
    <property type="component" value="Chromosome 1"/>
</dbReference>
<evidence type="ECO:0000256" key="6">
    <source>
        <dbReference type="ARBA" id="ARBA00022840"/>
    </source>
</evidence>
<evidence type="ECO:0000256" key="8">
    <source>
        <dbReference type="ARBA" id="ARBA00023136"/>
    </source>
</evidence>
<evidence type="ECO:0000256" key="7">
    <source>
        <dbReference type="ARBA" id="ARBA00022989"/>
    </source>
</evidence>
<evidence type="ECO:0000256" key="9">
    <source>
        <dbReference type="SAM" id="Phobius"/>
    </source>
</evidence>
<dbReference type="EMBL" id="CP001825">
    <property type="protein sequence ID" value="ACZ42074.1"/>
    <property type="molecule type" value="Genomic_DNA"/>
</dbReference>
<name>D1CBA9_THET1</name>